<name>A0A9N9PC26_9GLOM</name>
<dbReference type="GO" id="GO:0009263">
    <property type="term" value="P:deoxyribonucleotide biosynthetic process"/>
    <property type="evidence" value="ECO:0007669"/>
    <property type="project" value="InterPro"/>
</dbReference>
<accession>A0A9N9PC26</accession>
<dbReference type="SUPFAM" id="SSF48168">
    <property type="entry name" value="R1 subunit of ribonucleotide reductase, N-terminal domain"/>
    <property type="match status" value="1"/>
</dbReference>
<dbReference type="OrthoDB" id="3000483at2759"/>
<dbReference type="EMBL" id="CAJVPY010046150">
    <property type="protein sequence ID" value="CAG8810296.1"/>
    <property type="molecule type" value="Genomic_DNA"/>
</dbReference>
<dbReference type="GO" id="GO:0005971">
    <property type="term" value="C:ribonucleoside-diphosphate reductase complex"/>
    <property type="evidence" value="ECO:0007669"/>
    <property type="project" value="TreeGrafter"/>
</dbReference>
<keyword evidence="3" id="KW-1185">Reference proteome</keyword>
<proteinExistence type="predicted"/>
<dbReference type="GO" id="GO:0005524">
    <property type="term" value="F:ATP binding"/>
    <property type="evidence" value="ECO:0007669"/>
    <property type="project" value="InterPro"/>
</dbReference>
<evidence type="ECO:0000313" key="3">
    <source>
        <dbReference type="Proteomes" id="UP000789405"/>
    </source>
</evidence>
<sequence length="74" mass="8494">ITILGSEHLKDPIDEKVVERLQYMLMRVAVCIHDEDINAAIETNNSMSENYFTHASPTLFNTRTPRSQLQVISF</sequence>
<comment type="caution">
    <text evidence="2">The sequence shown here is derived from an EMBL/GenBank/DDBJ whole genome shotgun (WGS) entry which is preliminary data.</text>
</comment>
<dbReference type="GO" id="GO:0004748">
    <property type="term" value="F:ribonucleoside-diphosphate reductase activity, thioredoxin disulfide as acceptor"/>
    <property type="evidence" value="ECO:0007669"/>
    <property type="project" value="InterPro"/>
</dbReference>
<dbReference type="InterPro" id="IPR039718">
    <property type="entry name" value="Rrm1"/>
</dbReference>
<feature type="domain" description="Ribonucleotide reductase large subunit N-terminal" evidence="1">
    <location>
        <begin position="14"/>
        <end position="66"/>
    </location>
</feature>
<protein>
    <submittedName>
        <fullName evidence="2">14862_t:CDS:1</fullName>
    </submittedName>
</protein>
<feature type="non-terminal residue" evidence="2">
    <location>
        <position position="1"/>
    </location>
</feature>
<dbReference type="PANTHER" id="PTHR11573:SF6">
    <property type="entry name" value="RIBONUCLEOSIDE-DIPHOSPHATE REDUCTASE LARGE SUBUNIT"/>
    <property type="match status" value="1"/>
</dbReference>
<dbReference type="InterPro" id="IPR008926">
    <property type="entry name" value="RNR_R1-su_N"/>
</dbReference>
<evidence type="ECO:0000313" key="2">
    <source>
        <dbReference type="EMBL" id="CAG8810296.1"/>
    </source>
</evidence>
<organism evidence="2 3">
    <name type="scientific">Dentiscutata erythropus</name>
    <dbReference type="NCBI Taxonomy" id="1348616"/>
    <lineage>
        <taxon>Eukaryota</taxon>
        <taxon>Fungi</taxon>
        <taxon>Fungi incertae sedis</taxon>
        <taxon>Mucoromycota</taxon>
        <taxon>Glomeromycotina</taxon>
        <taxon>Glomeromycetes</taxon>
        <taxon>Diversisporales</taxon>
        <taxon>Gigasporaceae</taxon>
        <taxon>Dentiscutata</taxon>
    </lineage>
</organism>
<dbReference type="Gene3D" id="3.20.70.20">
    <property type="match status" value="1"/>
</dbReference>
<dbReference type="AlphaFoldDB" id="A0A9N9PC26"/>
<dbReference type="InterPro" id="IPR013509">
    <property type="entry name" value="RNR_lsu_N"/>
</dbReference>
<reference evidence="2" key="1">
    <citation type="submission" date="2021-06" db="EMBL/GenBank/DDBJ databases">
        <authorList>
            <person name="Kallberg Y."/>
            <person name="Tangrot J."/>
            <person name="Rosling A."/>
        </authorList>
    </citation>
    <scope>NUCLEOTIDE SEQUENCE</scope>
    <source>
        <strain evidence="2">MA453B</strain>
    </source>
</reference>
<dbReference type="Proteomes" id="UP000789405">
    <property type="component" value="Unassembled WGS sequence"/>
</dbReference>
<dbReference type="Pfam" id="PF00317">
    <property type="entry name" value="Ribonuc_red_lgN"/>
    <property type="match status" value="1"/>
</dbReference>
<evidence type="ECO:0000259" key="1">
    <source>
        <dbReference type="Pfam" id="PF00317"/>
    </source>
</evidence>
<gene>
    <name evidence="2" type="ORF">DERYTH_LOCUS25271</name>
</gene>
<dbReference type="PANTHER" id="PTHR11573">
    <property type="entry name" value="RIBONUCLEOSIDE-DIPHOSPHATE REDUCTASE LARGE CHAIN"/>
    <property type="match status" value="1"/>
</dbReference>